<dbReference type="SUPFAM" id="SSF54631">
    <property type="entry name" value="CBS-domain pair"/>
    <property type="match status" value="1"/>
</dbReference>
<evidence type="ECO:0000256" key="6">
    <source>
        <dbReference type="SAM" id="Phobius"/>
    </source>
</evidence>
<dbReference type="InterPro" id="IPR000644">
    <property type="entry name" value="CBS_dom"/>
</dbReference>
<dbReference type="InterPro" id="IPR005170">
    <property type="entry name" value="Transptr-assoc_dom"/>
</dbReference>
<dbReference type="InterPro" id="IPR016169">
    <property type="entry name" value="FAD-bd_PCMH_sub2"/>
</dbReference>
<dbReference type="PANTHER" id="PTHR22777:SF32">
    <property type="entry name" value="UPF0053 INNER MEMBRANE PROTEIN YFJD"/>
    <property type="match status" value="1"/>
</dbReference>
<keyword evidence="4" id="KW-0677">Repeat</keyword>
<dbReference type="AlphaFoldDB" id="A0A6J6CK66"/>
<keyword evidence="6" id="KW-1133">Transmembrane helix</keyword>
<dbReference type="Pfam" id="PF03471">
    <property type="entry name" value="CorC_HlyC"/>
    <property type="match status" value="1"/>
</dbReference>
<dbReference type="PANTHER" id="PTHR22777">
    <property type="entry name" value="HEMOLYSIN-RELATED"/>
    <property type="match status" value="1"/>
</dbReference>
<keyword evidence="6" id="KW-0812">Transmembrane</keyword>
<comment type="similarity">
    <text evidence="2">Belongs to the UPF0053 family.</text>
</comment>
<dbReference type="FunFam" id="3.10.580.10:FF:000002">
    <property type="entry name" value="Magnesium/cobalt efflux protein CorC"/>
    <property type="match status" value="1"/>
</dbReference>
<dbReference type="EMBL" id="CAEZST010000021">
    <property type="protein sequence ID" value="CAB4550513.1"/>
    <property type="molecule type" value="Genomic_DNA"/>
</dbReference>
<organism evidence="8">
    <name type="scientific">freshwater metagenome</name>
    <dbReference type="NCBI Taxonomy" id="449393"/>
    <lineage>
        <taxon>unclassified sequences</taxon>
        <taxon>metagenomes</taxon>
        <taxon>ecological metagenomes</taxon>
    </lineage>
</organism>
<protein>
    <submittedName>
        <fullName evidence="8">Unannotated protein</fullName>
    </submittedName>
</protein>
<gene>
    <name evidence="8" type="ORF">UFOPK1503_01013</name>
</gene>
<evidence type="ECO:0000256" key="1">
    <source>
        <dbReference type="ARBA" id="ARBA00004651"/>
    </source>
</evidence>
<sequence length="359" mass="39686">MAGLFETAVLASLLALTLTLSIAQTQFEIQEDSRSGSLSIARSLLFISAAVALILASPDRMWTIVIAVGLPAIWFIQQLVGRQLGRLNIGVSIARRLDNSVTSWAKLVTPLRLRAPEVVEEYEQELLDSVEEFSETLVREIMVPRVDIEVVDGQVTLEKALSIFVSSGYSRLPVVGEDVDDIQGVLYLKDIARIVQQDPKLLETKFASEAAREAFFIPETKLVSDLLQELQVSRTQMAIIADEYGGVAGLVTIEDLIEELVGEITDEYDRETSGIDQLDENSYRVSPRITLDEMAEHCDMELEDEDVDTIGGLLTKAIGHLPVGGEIVQILGLELIAERVDARRGRILSIRVRKLPSDE</sequence>
<dbReference type="InterPro" id="IPR044751">
    <property type="entry name" value="Ion_transp-like_CBS"/>
</dbReference>
<dbReference type="Gene3D" id="3.30.465.10">
    <property type="match status" value="1"/>
</dbReference>
<keyword evidence="6" id="KW-0472">Membrane</keyword>
<accession>A0A6J6CK66</accession>
<dbReference type="SUPFAM" id="SSF56176">
    <property type="entry name" value="FAD-binding/transporter-associated domain-like"/>
    <property type="match status" value="1"/>
</dbReference>
<feature type="transmembrane region" description="Helical" evidence="6">
    <location>
        <begin position="61"/>
        <end position="80"/>
    </location>
</feature>
<dbReference type="InterPro" id="IPR046342">
    <property type="entry name" value="CBS_dom_sf"/>
</dbReference>
<comment type="subcellular location">
    <subcellularLocation>
        <location evidence="1">Cell membrane</location>
        <topology evidence="1">Multi-pass membrane protein</topology>
    </subcellularLocation>
</comment>
<dbReference type="GO" id="GO:0050660">
    <property type="term" value="F:flavin adenine dinucleotide binding"/>
    <property type="evidence" value="ECO:0007669"/>
    <property type="project" value="InterPro"/>
</dbReference>
<dbReference type="Pfam" id="PF00571">
    <property type="entry name" value="CBS"/>
    <property type="match status" value="2"/>
</dbReference>
<proteinExistence type="inferred from homology"/>
<evidence type="ECO:0000256" key="5">
    <source>
        <dbReference type="ARBA" id="ARBA00023122"/>
    </source>
</evidence>
<reference evidence="8" key="1">
    <citation type="submission" date="2020-05" db="EMBL/GenBank/DDBJ databases">
        <authorList>
            <person name="Chiriac C."/>
            <person name="Salcher M."/>
            <person name="Ghai R."/>
            <person name="Kavagutti S V."/>
        </authorList>
    </citation>
    <scope>NUCLEOTIDE SEQUENCE</scope>
</reference>
<dbReference type="GO" id="GO:0005886">
    <property type="term" value="C:plasma membrane"/>
    <property type="evidence" value="ECO:0007669"/>
    <property type="project" value="UniProtKB-SubCell"/>
</dbReference>
<dbReference type="SMART" id="SM01091">
    <property type="entry name" value="CorC_HlyC"/>
    <property type="match status" value="1"/>
</dbReference>
<evidence type="ECO:0000256" key="3">
    <source>
        <dbReference type="ARBA" id="ARBA00022475"/>
    </source>
</evidence>
<keyword evidence="5" id="KW-0129">CBS domain</keyword>
<evidence type="ECO:0000256" key="2">
    <source>
        <dbReference type="ARBA" id="ARBA00006337"/>
    </source>
</evidence>
<dbReference type="PROSITE" id="PS51371">
    <property type="entry name" value="CBS"/>
    <property type="match status" value="2"/>
</dbReference>
<name>A0A6J6CK66_9ZZZZ</name>
<evidence type="ECO:0000256" key="4">
    <source>
        <dbReference type="ARBA" id="ARBA00022737"/>
    </source>
</evidence>
<dbReference type="SMART" id="SM00116">
    <property type="entry name" value="CBS"/>
    <property type="match status" value="1"/>
</dbReference>
<evidence type="ECO:0000259" key="7">
    <source>
        <dbReference type="PROSITE" id="PS51371"/>
    </source>
</evidence>
<feature type="transmembrane region" description="Helical" evidence="6">
    <location>
        <begin position="39"/>
        <end position="56"/>
    </location>
</feature>
<evidence type="ECO:0000313" key="8">
    <source>
        <dbReference type="EMBL" id="CAB4550513.1"/>
    </source>
</evidence>
<dbReference type="Gene3D" id="3.10.580.10">
    <property type="entry name" value="CBS-domain"/>
    <property type="match status" value="1"/>
</dbReference>
<feature type="domain" description="CBS" evidence="7">
    <location>
        <begin position="210"/>
        <end position="267"/>
    </location>
</feature>
<dbReference type="InterPro" id="IPR036318">
    <property type="entry name" value="FAD-bd_PCMH-like_sf"/>
</dbReference>
<keyword evidence="3" id="KW-1003">Cell membrane</keyword>
<feature type="domain" description="CBS" evidence="7">
    <location>
        <begin position="142"/>
        <end position="204"/>
    </location>
</feature>
<dbReference type="CDD" id="cd04590">
    <property type="entry name" value="CBS_pair_CorC_HlyC_assoc"/>
    <property type="match status" value="1"/>
</dbReference>